<feature type="compositionally biased region" description="Basic and acidic residues" evidence="1">
    <location>
        <begin position="22"/>
        <end position="35"/>
    </location>
</feature>
<dbReference type="PaxDb" id="4113-PGSC0003DMT400097761"/>
<feature type="domain" description="Putative plant transposon protein" evidence="2">
    <location>
        <begin position="104"/>
        <end position="182"/>
    </location>
</feature>
<evidence type="ECO:0000256" key="1">
    <source>
        <dbReference type="SAM" id="MobiDB-lite"/>
    </source>
</evidence>
<dbReference type="InterPro" id="IPR046796">
    <property type="entry name" value="Transposase_32_dom"/>
</dbReference>
<dbReference type="HOGENOM" id="CLU_1484499_0_0_1"/>
<feature type="region of interest" description="Disordered" evidence="1">
    <location>
        <begin position="1"/>
        <end position="79"/>
    </location>
</feature>
<keyword evidence="4" id="KW-1185">Reference proteome</keyword>
<organism evidence="3 4">
    <name type="scientific">Solanum tuberosum</name>
    <name type="common">Potato</name>
    <dbReference type="NCBI Taxonomy" id="4113"/>
    <lineage>
        <taxon>Eukaryota</taxon>
        <taxon>Viridiplantae</taxon>
        <taxon>Streptophyta</taxon>
        <taxon>Embryophyta</taxon>
        <taxon>Tracheophyta</taxon>
        <taxon>Spermatophyta</taxon>
        <taxon>Magnoliopsida</taxon>
        <taxon>eudicotyledons</taxon>
        <taxon>Gunneridae</taxon>
        <taxon>Pentapetalae</taxon>
        <taxon>asterids</taxon>
        <taxon>lamiids</taxon>
        <taxon>Solanales</taxon>
        <taxon>Solanaceae</taxon>
        <taxon>Solanoideae</taxon>
        <taxon>Solaneae</taxon>
        <taxon>Solanum</taxon>
    </lineage>
</organism>
<name>M1E1C9_SOLTU</name>
<accession>M1E1C9</accession>
<dbReference type="Proteomes" id="UP000011115">
    <property type="component" value="Unassembled WGS sequence"/>
</dbReference>
<evidence type="ECO:0000313" key="4">
    <source>
        <dbReference type="Proteomes" id="UP000011115"/>
    </source>
</evidence>
<evidence type="ECO:0000259" key="2">
    <source>
        <dbReference type="Pfam" id="PF20167"/>
    </source>
</evidence>
<dbReference type="Pfam" id="PF20167">
    <property type="entry name" value="Transposase_32"/>
    <property type="match status" value="1"/>
</dbReference>
<dbReference type="AlphaFoldDB" id="M1E1C9"/>
<dbReference type="GO" id="GO:0009579">
    <property type="term" value="C:thylakoid"/>
    <property type="evidence" value="ECO:0000318"/>
    <property type="project" value="GO_Central"/>
</dbReference>
<reference evidence="4" key="1">
    <citation type="journal article" date="2011" name="Nature">
        <title>Genome sequence and analysis of the tuber crop potato.</title>
        <authorList>
            <consortium name="The Potato Genome Sequencing Consortium"/>
        </authorList>
    </citation>
    <scope>NUCLEOTIDE SEQUENCE [LARGE SCALE GENOMIC DNA]</scope>
    <source>
        <strain evidence="4">cv. DM1-3 516 R44</strain>
    </source>
</reference>
<feature type="compositionally biased region" description="Polar residues" evidence="1">
    <location>
        <begin position="56"/>
        <end position="79"/>
    </location>
</feature>
<dbReference type="PANTHER" id="PTHR33180:SF31">
    <property type="entry name" value="POLYPROTEIN PROTEIN"/>
    <property type="match status" value="1"/>
</dbReference>
<dbReference type="GO" id="GO:0009523">
    <property type="term" value="C:photosystem II"/>
    <property type="evidence" value="ECO:0000318"/>
    <property type="project" value="GO_Central"/>
</dbReference>
<sequence>MRERLLPQKKGKKAPLNGGKCKSKEPVAERLEHNSGSDGESFDSQASLSEPEDDQPLQTRASSDIDSGPSTTNLGSSSPITQLVIGRGIEDHSGGEEIVHIWRGGQTLDDLKGWLAPLISDTTERWIEAGTPIEKKGLNITARYWFGFISNSIMPSQNESILHHPNVACLGSVIAKKRLNLG</sequence>
<feature type="compositionally biased region" description="Polar residues" evidence="1">
    <location>
        <begin position="36"/>
        <end position="48"/>
    </location>
</feature>
<dbReference type="Gramene" id="PGSC0003DMT400097761">
    <property type="protein sequence ID" value="PGSC0003DMT400097761"/>
    <property type="gene ID" value="PGSC0003DMG400047332"/>
</dbReference>
<reference evidence="3" key="2">
    <citation type="submission" date="2015-06" db="UniProtKB">
        <authorList>
            <consortium name="EnsemblPlants"/>
        </authorList>
    </citation>
    <scope>IDENTIFICATION</scope>
    <source>
        <strain evidence="3">DM1-3 516 R44</strain>
    </source>
</reference>
<protein>
    <recommendedName>
        <fullName evidence="2">Putative plant transposon protein domain-containing protein</fullName>
    </recommendedName>
</protein>
<dbReference type="EnsemblPlants" id="PGSC0003DMT400097761">
    <property type="protein sequence ID" value="PGSC0003DMT400097761"/>
    <property type="gene ID" value="PGSC0003DMG400047332"/>
</dbReference>
<dbReference type="PANTHER" id="PTHR33180">
    <property type="entry name" value="PHOTOSYSTEM II CP43 REACTION CENTER PROTEIN"/>
    <property type="match status" value="1"/>
</dbReference>
<dbReference type="InParanoid" id="M1E1C9"/>
<proteinExistence type="predicted"/>
<evidence type="ECO:0000313" key="3">
    <source>
        <dbReference type="EnsemblPlants" id="PGSC0003DMT400097761"/>
    </source>
</evidence>